<protein>
    <submittedName>
        <fullName evidence="1">Uncharacterized protein</fullName>
    </submittedName>
</protein>
<dbReference type="Gene3D" id="2.60.120.200">
    <property type="match status" value="1"/>
</dbReference>
<organism evidence="1">
    <name type="scientific">Klebsiella pneumoniae</name>
    <dbReference type="NCBI Taxonomy" id="573"/>
    <lineage>
        <taxon>Bacteria</taxon>
        <taxon>Pseudomonadati</taxon>
        <taxon>Pseudomonadota</taxon>
        <taxon>Gammaproteobacteria</taxon>
        <taxon>Enterobacterales</taxon>
        <taxon>Enterobacteriaceae</taxon>
        <taxon>Klebsiella/Raoultella group</taxon>
        <taxon>Klebsiella</taxon>
        <taxon>Klebsiella pneumoniae complex</taxon>
    </lineage>
</organism>
<gene>
    <name evidence="1" type="ORF">SAMEA4873655_02728</name>
</gene>
<sequence>MGTMIRLLNAVADNDSLEIFPIPYTGVPGAKFVTETRRSLALARDISGNKVPVTLQGSPVFADGYMRGGGGASATYKWLKAAYAPVANGSRTMCVVARLVTGSTGSAFPFSDNNGQAGCSLFIETTAGWRAQVLVTNGSAVSGVFPAPLPNLPVMEKTDWNFAVLVIDAENRTASFKLPALGYSTSATWTADKTIPVGAGELRIAGASAAAADSCDVAFATYHDRALTESEILQQYYAAKAYCDAVGLVV</sequence>
<accession>A0A486SKB9</accession>
<dbReference type="AlphaFoldDB" id="A0A486SKB9"/>
<proteinExistence type="predicted"/>
<evidence type="ECO:0000313" key="1">
    <source>
        <dbReference type="EMBL" id="VGM14252.1"/>
    </source>
</evidence>
<name>A0A486SKB9_KLEPN</name>
<reference evidence="1" key="1">
    <citation type="submission" date="2019-03" db="EMBL/GenBank/DDBJ databases">
        <authorList>
            <consortium name="Pathogen Informatics"/>
        </authorList>
    </citation>
    <scope>NUCLEOTIDE SEQUENCE</scope>
    <source>
        <strain evidence="1">5012STDY7626459</strain>
    </source>
</reference>
<dbReference type="EMBL" id="CAAHDB010000008">
    <property type="protein sequence ID" value="VGM14252.1"/>
    <property type="molecule type" value="Genomic_DNA"/>
</dbReference>